<dbReference type="Pfam" id="PF00069">
    <property type="entry name" value="Pkinase"/>
    <property type="match status" value="1"/>
</dbReference>
<dbReference type="SMART" id="SM00220">
    <property type="entry name" value="S_TKc"/>
    <property type="match status" value="1"/>
</dbReference>
<feature type="domain" description="Protein kinase" evidence="9">
    <location>
        <begin position="52"/>
        <end position="316"/>
    </location>
</feature>
<dbReference type="SUPFAM" id="SSF56112">
    <property type="entry name" value="Protein kinase-like (PK-like)"/>
    <property type="match status" value="1"/>
</dbReference>
<accession>A0A840RXW1</accession>
<gene>
    <name evidence="10" type="ORF">HNQ51_000068</name>
</gene>
<evidence type="ECO:0000313" key="11">
    <source>
        <dbReference type="Proteomes" id="UP000554837"/>
    </source>
</evidence>
<reference evidence="10 11" key="1">
    <citation type="submission" date="2020-08" db="EMBL/GenBank/DDBJ databases">
        <title>Genomic Encyclopedia of Type Strains, Phase IV (KMG-IV): sequencing the most valuable type-strain genomes for metagenomic binning, comparative biology and taxonomic classification.</title>
        <authorList>
            <person name="Goeker M."/>
        </authorList>
    </citation>
    <scope>NUCLEOTIDE SEQUENCE [LARGE SCALE GENOMIC DNA]</scope>
    <source>
        <strain evidence="10 11">DSM 23958</strain>
    </source>
</reference>
<evidence type="ECO:0000259" key="9">
    <source>
        <dbReference type="PROSITE" id="PS50011"/>
    </source>
</evidence>
<keyword evidence="2" id="KW-0723">Serine/threonine-protein kinase</keyword>
<dbReference type="EMBL" id="JACHHO010000001">
    <property type="protein sequence ID" value="MBB5202775.1"/>
    <property type="molecule type" value="Genomic_DNA"/>
</dbReference>
<dbReference type="Gene3D" id="1.10.510.10">
    <property type="entry name" value="Transferase(Phosphotransferase) domain 1"/>
    <property type="match status" value="1"/>
</dbReference>
<evidence type="ECO:0000256" key="7">
    <source>
        <dbReference type="PROSITE-ProRule" id="PRU10141"/>
    </source>
</evidence>
<dbReference type="RefSeq" id="WP_217503002.1">
    <property type="nucleotide sequence ID" value="NZ_CP040709.1"/>
</dbReference>
<evidence type="ECO:0000256" key="6">
    <source>
        <dbReference type="ARBA" id="ARBA00022840"/>
    </source>
</evidence>
<protein>
    <recommendedName>
        <fullName evidence="1">non-specific serine/threonine protein kinase</fullName>
        <ecNumber evidence="1">2.7.11.1</ecNumber>
    </recommendedName>
</protein>
<dbReference type="InterPro" id="IPR011009">
    <property type="entry name" value="Kinase-like_dom_sf"/>
</dbReference>
<evidence type="ECO:0000256" key="8">
    <source>
        <dbReference type="SAM" id="MobiDB-lite"/>
    </source>
</evidence>
<dbReference type="Gene3D" id="3.30.200.20">
    <property type="entry name" value="Phosphorylase Kinase, domain 1"/>
    <property type="match status" value="1"/>
</dbReference>
<dbReference type="AlphaFoldDB" id="A0A840RXW1"/>
<evidence type="ECO:0000256" key="5">
    <source>
        <dbReference type="ARBA" id="ARBA00022777"/>
    </source>
</evidence>
<dbReference type="FunFam" id="1.10.510.10:FF:000021">
    <property type="entry name" value="Serine/threonine protein kinase"/>
    <property type="match status" value="1"/>
</dbReference>
<dbReference type="InterPro" id="IPR000719">
    <property type="entry name" value="Prot_kinase_dom"/>
</dbReference>
<name>A0A840RXW1_9BURK</name>
<evidence type="ECO:0000313" key="10">
    <source>
        <dbReference type="EMBL" id="MBB5202775.1"/>
    </source>
</evidence>
<evidence type="ECO:0000256" key="2">
    <source>
        <dbReference type="ARBA" id="ARBA00022527"/>
    </source>
</evidence>
<dbReference type="GO" id="GO:0005524">
    <property type="term" value="F:ATP binding"/>
    <property type="evidence" value="ECO:0007669"/>
    <property type="project" value="UniProtKB-UniRule"/>
</dbReference>
<dbReference type="PANTHER" id="PTHR43289:SF6">
    <property type="entry name" value="SERINE_THREONINE-PROTEIN KINASE NEKL-3"/>
    <property type="match status" value="1"/>
</dbReference>
<evidence type="ECO:0000256" key="1">
    <source>
        <dbReference type="ARBA" id="ARBA00012513"/>
    </source>
</evidence>
<keyword evidence="3 10" id="KW-0808">Transferase</keyword>
<dbReference type="PROSITE" id="PS50011">
    <property type="entry name" value="PROTEIN_KINASE_DOM"/>
    <property type="match status" value="1"/>
</dbReference>
<dbReference type="GO" id="GO:0004674">
    <property type="term" value="F:protein serine/threonine kinase activity"/>
    <property type="evidence" value="ECO:0007669"/>
    <property type="project" value="UniProtKB-KW"/>
</dbReference>
<sequence length="352" mass="38030">MGWLQRVKGWLGAGSSAAPATLQSTQPLTTQALGSTLPLGGQQVAAEVPAHIEIGAELGRGAMAVVHRAFDRQLGHEIAIKRLLLAQEYDPADLADVRARFLREARAARALNHPDILRVYDLGESGGDAWISMELLHGRDLSHHVQPGHLLPVAQVLRLGIRVARALDYAHRQGVVHRDIKPANIMWDAQTEQVKLMDFGIARIADGSRTRTGLVLGTPSFMAPEQLAGAAVDGRSDLYALGAVLYQLLTGRLPHQSESMARLMYEIANERVADVRDLRPGLPEALAMVLALALEKRPELRYANGEDFAQDLETVLAQLEEEPMLAAAPEAAAPPKDDPFGATQRIPTGGAP</sequence>
<keyword evidence="5 10" id="KW-0418">Kinase</keyword>
<evidence type="ECO:0000256" key="4">
    <source>
        <dbReference type="ARBA" id="ARBA00022741"/>
    </source>
</evidence>
<keyword evidence="4 7" id="KW-0547">Nucleotide-binding</keyword>
<comment type="caution">
    <text evidence="10">The sequence shown here is derived from an EMBL/GenBank/DDBJ whole genome shotgun (WGS) entry which is preliminary data.</text>
</comment>
<proteinExistence type="predicted"/>
<keyword evidence="6 7" id="KW-0067">ATP-binding</keyword>
<dbReference type="PANTHER" id="PTHR43289">
    <property type="entry name" value="MITOGEN-ACTIVATED PROTEIN KINASE KINASE KINASE 20-RELATED"/>
    <property type="match status" value="1"/>
</dbReference>
<feature type="compositionally biased region" description="Low complexity" evidence="8">
    <location>
        <begin position="324"/>
        <end position="334"/>
    </location>
</feature>
<dbReference type="PROSITE" id="PS00107">
    <property type="entry name" value="PROTEIN_KINASE_ATP"/>
    <property type="match status" value="1"/>
</dbReference>
<keyword evidence="11" id="KW-1185">Reference proteome</keyword>
<evidence type="ECO:0000256" key="3">
    <source>
        <dbReference type="ARBA" id="ARBA00022679"/>
    </source>
</evidence>
<organism evidence="10 11">
    <name type="scientific">Inhella inkyongensis</name>
    <dbReference type="NCBI Taxonomy" id="392593"/>
    <lineage>
        <taxon>Bacteria</taxon>
        <taxon>Pseudomonadati</taxon>
        <taxon>Pseudomonadota</taxon>
        <taxon>Betaproteobacteria</taxon>
        <taxon>Burkholderiales</taxon>
        <taxon>Sphaerotilaceae</taxon>
        <taxon>Inhella</taxon>
    </lineage>
</organism>
<dbReference type="InterPro" id="IPR017441">
    <property type="entry name" value="Protein_kinase_ATP_BS"/>
</dbReference>
<dbReference type="EC" id="2.7.11.1" evidence="1"/>
<feature type="binding site" evidence="7">
    <location>
        <position position="81"/>
    </location>
    <ligand>
        <name>ATP</name>
        <dbReference type="ChEBI" id="CHEBI:30616"/>
    </ligand>
</feature>
<dbReference type="CDD" id="cd14014">
    <property type="entry name" value="STKc_PknB_like"/>
    <property type="match status" value="1"/>
</dbReference>
<dbReference type="Proteomes" id="UP000554837">
    <property type="component" value="Unassembled WGS sequence"/>
</dbReference>
<feature type="region of interest" description="Disordered" evidence="8">
    <location>
        <begin position="323"/>
        <end position="352"/>
    </location>
</feature>